<dbReference type="Proteomes" id="UP000319771">
    <property type="component" value="Unassembled WGS sequence"/>
</dbReference>
<feature type="region of interest" description="Disordered" evidence="1">
    <location>
        <begin position="67"/>
        <end position="89"/>
    </location>
</feature>
<evidence type="ECO:0000256" key="1">
    <source>
        <dbReference type="SAM" id="MobiDB-lite"/>
    </source>
</evidence>
<dbReference type="AlphaFoldDB" id="A0A538U606"/>
<protein>
    <recommendedName>
        <fullName evidence="4">Septum formation initiator family protein</fullName>
    </recommendedName>
</protein>
<evidence type="ECO:0000313" key="2">
    <source>
        <dbReference type="EMBL" id="TMQ71333.1"/>
    </source>
</evidence>
<proteinExistence type="predicted"/>
<reference evidence="2 3" key="1">
    <citation type="journal article" date="2019" name="Nat. Microbiol.">
        <title>Mediterranean grassland soil C-N compound turnover is dependent on rainfall and depth, and is mediated by genomically divergent microorganisms.</title>
        <authorList>
            <person name="Diamond S."/>
            <person name="Andeer P.F."/>
            <person name="Li Z."/>
            <person name="Crits-Christoph A."/>
            <person name="Burstein D."/>
            <person name="Anantharaman K."/>
            <person name="Lane K.R."/>
            <person name="Thomas B.C."/>
            <person name="Pan C."/>
            <person name="Northen T.R."/>
            <person name="Banfield J.F."/>
        </authorList>
    </citation>
    <scope>NUCLEOTIDE SEQUENCE [LARGE SCALE GENOMIC DNA]</scope>
    <source>
        <strain evidence="2">WS_11</strain>
    </source>
</reference>
<evidence type="ECO:0000313" key="3">
    <source>
        <dbReference type="Proteomes" id="UP000319771"/>
    </source>
</evidence>
<gene>
    <name evidence="2" type="ORF">E6K81_10295</name>
</gene>
<organism evidence="2 3">
    <name type="scientific">Eiseniibacteriota bacterium</name>
    <dbReference type="NCBI Taxonomy" id="2212470"/>
    <lineage>
        <taxon>Bacteria</taxon>
        <taxon>Candidatus Eiseniibacteriota</taxon>
    </lineage>
</organism>
<name>A0A538U606_UNCEI</name>
<sequence length="119" mass="13641">MGDIGRRISRYRLSRYATPQGGLGRPPRWVWVVAALWLAWVGLVSDHSLYRIWRTSADAARTRRDLEEAQREITRHDREARDPGQRAREAEAVLRGQGYARQNEIIYRIGGAGPDTTAR</sequence>
<evidence type="ECO:0008006" key="4">
    <source>
        <dbReference type="Google" id="ProtNLM"/>
    </source>
</evidence>
<dbReference type="EMBL" id="VBPB01000169">
    <property type="protein sequence ID" value="TMQ71333.1"/>
    <property type="molecule type" value="Genomic_DNA"/>
</dbReference>
<accession>A0A538U606</accession>
<comment type="caution">
    <text evidence="2">The sequence shown here is derived from an EMBL/GenBank/DDBJ whole genome shotgun (WGS) entry which is preliminary data.</text>
</comment>